<dbReference type="Proteomes" id="UP000319804">
    <property type="component" value="Unassembled WGS sequence"/>
</dbReference>
<accession>A0A4Y3UKJ6</accession>
<protein>
    <submittedName>
        <fullName evidence="1">DivIVA domain-containing protein</fullName>
    </submittedName>
</protein>
<keyword evidence="2" id="KW-1185">Reference proteome</keyword>
<dbReference type="Gene3D" id="6.10.250.660">
    <property type="match status" value="1"/>
</dbReference>
<dbReference type="NCBIfam" id="TIGR03543">
    <property type="entry name" value="divI1A_rptt_fam"/>
    <property type="match status" value="1"/>
</dbReference>
<comment type="caution">
    <text evidence="1">The sequence shown here is derived from an EMBL/GenBank/DDBJ whole genome shotgun (WGS) entry which is preliminary data.</text>
</comment>
<organism evidence="1 2">
    <name type="scientific">Microbacterium lacticum</name>
    <dbReference type="NCBI Taxonomy" id="33885"/>
    <lineage>
        <taxon>Bacteria</taxon>
        <taxon>Bacillati</taxon>
        <taxon>Actinomycetota</taxon>
        <taxon>Actinomycetes</taxon>
        <taxon>Micrococcales</taxon>
        <taxon>Microbacteriaceae</taxon>
        <taxon>Microbacterium</taxon>
    </lineage>
</organism>
<gene>
    <name evidence="1" type="ORF">FHX68_0339</name>
</gene>
<sequence length="188" mass="21068">MTVQTATETVPFPRATGRQKGYRAEDVDAFLVRARAAFESPDQTDVDATTVRTVAFPLVRHGYQIAAVDAALGRIEDAFAAREREHALGRAGARAWVGQSRKLAQEVLDRLTRPKRHRFRRVGLLRYGYRIDEVDLVADKIARFLEDGEPVTVDQVRSVAFRMQRRGYSEAQVDAVLDAVVEVMLAVV</sequence>
<dbReference type="InterPro" id="IPR019932">
    <property type="entry name" value="CHP03543"/>
</dbReference>
<evidence type="ECO:0000313" key="2">
    <source>
        <dbReference type="Proteomes" id="UP000319804"/>
    </source>
</evidence>
<dbReference type="RefSeq" id="WP_141380710.1">
    <property type="nucleotide sequence ID" value="NZ_BJNA01000030.1"/>
</dbReference>
<dbReference type="OrthoDB" id="3480096at2"/>
<proteinExistence type="predicted"/>
<evidence type="ECO:0000313" key="1">
    <source>
        <dbReference type="EMBL" id="TQN00265.1"/>
    </source>
</evidence>
<dbReference type="InterPro" id="IPR019933">
    <property type="entry name" value="DivIVA_domain"/>
</dbReference>
<reference evidence="1 2" key="1">
    <citation type="submission" date="2019-06" db="EMBL/GenBank/DDBJ databases">
        <title>Sequencing the genomes of 1000 actinobacteria strains.</title>
        <authorList>
            <person name="Klenk H.-P."/>
        </authorList>
    </citation>
    <scope>NUCLEOTIDE SEQUENCE [LARGE SCALE GENOMIC DNA]</scope>
    <source>
        <strain evidence="1 2">DSM 20427</strain>
    </source>
</reference>
<dbReference type="EMBL" id="VFPS01000001">
    <property type="protein sequence ID" value="TQN00265.1"/>
    <property type="molecule type" value="Genomic_DNA"/>
</dbReference>
<dbReference type="NCBIfam" id="TIGR03544">
    <property type="entry name" value="DivI1A_domain"/>
    <property type="match status" value="2"/>
</dbReference>
<name>A0A4Y3UKJ6_9MICO</name>
<dbReference type="AlphaFoldDB" id="A0A4Y3UKJ6"/>